<accession>A0A915EAY1</accession>
<organism evidence="1 2">
    <name type="scientific">Ditylenchus dipsaci</name>
    <dbReference type="NCBI Taxonomy" id="166011"/>
    <lineage>
        <taxon>Eukaryota</taxon>
        <taxon>Metazoa</taxon>
        <taxon>Ecdysozoa</taxon>
        <taxon>Nematoda</taxon>
        <taxon>Chromadorea</taxon>
        <taxon>Rhabditida</taxon>
        <taxon>Tylenchina</taxon>
        <taxon>Tylenchomorpha</taxon>
        <taxon>Sphaerularioidea</taxon>
        <taxon>Anguinidae</taxon>
        <taxon>Anguininae</taxon>
        <taxon>Ditylenchus</taxon>
    </lineage>
</organism>
<dbReference type="Proteomes" id="UP000887574">
    <property type="component" value="Unplaced"/>
</dbReference>
<dbReference type="AlphaFoldDB" id="A0A915EAY1"/>
<keyword evidence="1" id="KW-1185">Reference proteome</keyword>
<protein>
    <submittedName>
        <fullName evidence="2">Uncharacterized protein</fullName>
    </submittedName>
</protein>
<sequence length="227" mass="25911">MNAALIACLKCVKPRHSDEDYQVFCKAIQNLLLSDGYDVDKEELTEEFALADSSYYLFTMVGEGMTKWRSTKNIKDPVLSVALKILICLLKQGFQRRLDSVLKDVFSLKLSKIYKEDIPLLFDGSTQIFKKNGDKGKRKKKPVTKVLSAEEANVALKVFHVYKALGTQTGNQLDESDLSAISACLDYLHNLNPDFMTVENFKRFRKNFNEAGEKIWKKNNVGFFIMK</sequence>
<proteinExistence type="predicted"/>
<name>A0A915EAY1_9BILA</name>
<evidence type="ECO:0000313" key="1">
    <source>
        <dbReference type="Proteomes" id="UP000887574"/>
    </source>
</evidence>
<dbReference type="WBParaSite" id="jg3924">
    <property type="protein sequence ID" value="jg3924"/>
    <property type="gene ID" value="jg3924"/>
</dbReference>
<reference evidence="2" key="1">
    <citation type="submission" date="2022-11" db="UniProtKB">
        <authorList>
            <consortium name="WormBaseParasite"/>
        </authorList>
    </citation>
    <scope>IDENTIFICATION</scope>
</reference>
<evidence type="ECO:0000313" key="2">
    <source>
        <dbReference type="WBParaSite" id="jg3924"/>
    </source>
</evidence>